<dbReference type="Proteomes" id="UP000070544">
    <property type="component" value="Unassembled WGS sequence"/>
</dbReference>
<dbReference type="OrthoDB" id="1112980at2759"/>
<dbReference type="EMBL" id="KQ965756">
    <property type="protein sequence ID" value="KXS16083.1"/>
    <property type="molecule type" value="Genomic_DNA"/>
</dbReference>
<evidence type="ECO:0000313" key="3">
    <source>
        <dbReference type="Proteomes" id="UP000070544"/>
    </source>
</evidence>
<dbReference type="GO" id="GO:0000492">
    <property type="term" value="P:box C/D snoRNP assembly"/>
    <property type="evidence" value="ECO:0007669"/>
    <property type="project" value="InterPro"/>
</dbReference>
<evidence type="ECO:0000313" key="2">
    <source>
        <dbReference type="EMBL" id="KXS16083.1"/>
    </source>
</evidence>
<name>A0A139AI45_GONPJ</name>
<dbReference type="InterPro" id="IPR027921">
    <property type="entry name" value="NOPCHAP1"/>
</dbReference>
<accession>A0A139AI45</accession>
<protein>
    <submittedName>
        <fullName evidence="2">Uncharacterized protein</fullName>
    </submittedName>
</protein>
<organism evidence="2 3">
    <name type="scientific">Gonapodya prolifera (strain JEL478)</name>
    <name type="common">Monoblepharis prolifera</name>
    <dbReference type="NCBI Taxonomy" id="1344416"/>
    <lineage>
        <taxon>Eukaryota</taxon>
        <taxon>Fungi</taxon>
        <taxon>Fungi incertae sedis</taxon>
        <taxon>Chytridiomycota</taxon>
        <taxon>Chytridiomycota incertae sedis</taxon>
        <taxon>Monoblepharidomycetes</taxon>
        <taxon>Monoblepharidales</taxon>
        <taxon>Gonapodyaceae</taxon>
        <taxon>Gonapodya</taxon>
    </lineage>
</organism>
<dbReference type="PANTHER" id="PTHR28674:SF1">
    <property type="entry name" value="NOP PROTEIN CHAPERONE 1"/>
    <property type="match status" value="1"/>
</dbReference>
<dbReference type="GO" id="GO:0062064">
    <property type="term" value="F:box C/D methylation guide snoRNP complex binding"/>
    <property type="evidence" value="ECO:0007669"/>
    <property type="project" value="TreeGrafter"/>
</dbReference>
<gene>
    <name evidence="2" type="ORF">M427DRAFT_300401</name>
</gene>
<feature type="compositionally biased region" description="Acidic residues" evidence="1">
    <location>
        <begin position="152"/>
        <end position="199"/>
    </location>
</feature>
<dbReference type="STRING" id="1344416.A0A139AI45"/>
<reference evidence="2 3" key="1">
    <citation type="journal article" date="2015" name="Genome Biol. Evol.">
        <title>Phylogenomic analyses indicate that early fungi evolved digesting cell walls of algal ancestors of land plants.</title>
        <authorList>
            <person name="Chang Y."/>
            <person name="Wang S."/>
            <person name="Sekimoto S."/>
            <person name="Aerts A.L."/>
            <person name="Choi C."/>
            <person name="Clum A."/>
            <person name="LaButti K.M."/>
            <person name="Lindquist E.A."/>
            <person name="Yee Ngan C."/>
            <person name="Ohm R.A."/>
            <person name="Salamov A.A."/>
            <person name="Grigoriev I.V."/>
            <person name="Spatafora J.W."/>
            <person name="Berbee M.L."/>
        </authorList>
    </citation>
    <scope>NUCLEOTIDE SEQUENCE [LARGE SCALE GENOMIC DNA]</scope>
    <source>
        <strain evidence="2 3">JEL478</strain>
    </source>
</reference>
<proteinExistence type="predicted"/>
<keyword evidence="3" id="KW-1185">Reference proteome</keyword>
<dbReference type="Pfam" id="PF15370">
    <property type="entry name" value="NOPCHAP1"/>
    <property type="match status" value="1"/>
</dbReference>
<dbReference type="PANTHER" id="PTHR28674">
    <property type="entry name" value="SIMILAR TO DNA SEGMENT, CHR 10, WAYNE STATE UNIVERSITY 102,-EXPRESSED"/>
    <property type="match status" value="1"/>
</dbReference>
<sequence>MASQLRDSGWSPHKPESRSWEFLGALFLDRNNAGVGSLKTERVAPPSFLLGRLDAFLPQLALANEKLEAELQADPEAADKYNIENVDDGKAHVEMNLGLGLFEAQGIDMPGERSDEVEIRLRPEESLEAALDGGSVITSFFTDVNGNAPGVEEVEIDDSNSDVMSEDDVTDGGAEEEEEEGSSESDNEVSSEDLSDNDEGTGNGVDS</sequence>
<dbReference type="AlphaFoldDB" id="A0A139AI45"/>
<feature type="region of interest" description="Disordered" evidence="1">
    <location>
        <begin position="143"/>
        <end position="207"/>
    </location>
</feature>
<evidence type="ECO:0000256" key="1">
    <source>
        <dbReference type="SAM" id="MobiDB-lite"/>
    </source>
</evidence>